<dbReference type="InterPro" id="IPR014284">
    <property type="entry name" value="RNA_pol_sigma-70_dom"/>
</dbReference>
<evidence type="ECO:0000256" key="2">
    <source>
        <dbReference type="ARBA" id="ARBA00023015"/>
    </source>
</evidence>
<name>A0ABP7YKS8_9SPHI</name>
<dbReference type="InterPro" id="IPR013324">
    <property type="entry name" value="RNA_pol_sigma_r3/r4-like"/>
</dbReference>
<protein>
    <recommendedName>
        <fullName evidence="8">RNA polymerase sigma factor (Sigma-70 family)</fullName>
    </recommendedName>
</protein>
<dbReference type="Gene3D" id="1.10.10.10">
    <property type="entry name" value="Winged helix-like DNA-binding domain superfamily/Winged helix DNA-binding domain"/>
    <property type="match status" value="1"/>
</dbReference>
<organism evidence="6 7">
    <name type="scientific">Sphingobacterium kyonggiense</name>
    <dbReference type="NCBI Taxonomy" id="714075"/>
    <lineage>
        <taxon>Bacteria</taxon>
        <taxon>Pseudomonadati</taxon>
        <taxon>Bacteroidota</taxon>
        <taxon>Sphingobacteriia</taxon>
        <taxon>Sphingobacteriales</taxon>
        <taxon>Sphingobacteriaceae</taxon>
        <taxon>Sphingobacterium</taxon>
    </lineage>
</organism>
<reference evidence="7" key="1">
    <citation type="journal article" date="2019" name="Int. J. Syst. Evol. Microbiol.">
        <title>The Global Catalogue of Microorganisms (GCM) 10K type strain sequencing project: providing services to taxonomists for standard genome sequencing and annotation.</title>
        <authorList>
            <consortium name="The Broad Institute Genomics Platform"/>
            <consortium name="The Broad Institute Genome Sequencing Center for Infectious Disease"/>
            <person name="Wu L."/>
            <person name="Ma J."/>
        </authorList>
    </citation>
    <scope>NUCLEOTIDE SEQUENCE [LARGE SCALE GENOMIC DNA]</scope>
    <source>
        <strain evidence="7">JCM 16704</strain>
    </source>
</reference>
<keyword evidence="2" id="KW-0805">Transcription regulation</keyword>
<keyword evidence="4" id="KW-0238">DNA-binding</keyword>
<dbReference type="SUPFAM" id="SSF88659">
    <property type="entry name" value="Sigma3 and sigma4 domains of RNA polymerase sigma factors"/>
    <property type="match status" value="1"/>
</dbReference>
<comment type="similarity">
    <text evidence="1">Belongs to the sigma-70 factor family. ECF subfamily.</text>
</comment>
<accession>A0ABP7YKS8</accession>
<evidence type="ECO:0000256" key="4">
    <source>
        <dbReference type="ARBA" id="ARBA00023125"/>
    </source>
</evidence>
<evidence type="ECO:0008006" key="8">
    <source>
        <dbReference type="Google" id="ProtNLM"/>
    </source>
</evidence>
<dbReference type="InterPro" id="IPR036388">
    <property type="entry name" value="WH-like_DNA-bd_sf"/>
</dbReference>
<dbReference type="PANTHER" id="PTHR43133:SF8">
    <property type="entry name" value="RNA POLYMERASE SIGMA FACTOR HI_1459-RELATED"/>
    <property type="match status" value="1"/>
</dbReference>
<dbReference type="Proteomes" id="UP001500101">
    <property type="component" value="Unassembled WGS sequence"/>
</dbReference>
<proteinExistence type="inferred from homology"/>
<evidence type="ECO:0000256" key="1">
    <source>
        <dbReference type="ARBA" id="ARBA00010641"/>
    </source>
</evidence>
<dbReference type="Gene3D" id="1.10.1740.10">
    <property type="match status" value="1"/>
</dbReference>
<dbReference type="PANTHER" id="PTHR43133">
    <property type="entry name" value="RNA POLYMERASE ECF-TYPE SIGMA FACTO"/>
    <property type="match status" value="1"/>
</dbReference>
<dbReference type="InterPro" id="IPR039425">
    <property type="entry name" value="RNA_pol_sigma-70-like"/>
</dbReference>
<sequence length="193" mass="22564">MHPDQQLIVSLLANNHVGIQQIYDRCAPKVLRMIQQNSGSEDDGYDMIQESLVDIYHMARDRNFQLTTSIESFVLMVAKRKWLNHLKKSKQLEVTNSEESLFNSEDESEALYTEHLVKVEQERILMEQLDSLGERCQEIIKRCMLSKNQEKIAEALGLSYAYLRKKKSECMAKLSERMRSHPFFKLINHENKG</sequence>
<evidence type="ECO:0000256" key="5">
    <source>
        <dbReference type="ARBA" id="ARBA00023163"/>
    </source>
</evidence>
<keyword evidence="3" id="KW-0731">Sigma factor</keyword>
<dbReference type="SUPFAM" id="SSF88946">
    <property type="entry name" value="Sigma2 domain of RNA polymerase sigma factors"/>
    <property type="match status" value="1"/>
</dbReference>
<evidence type="ECO:0000313" key="7">
    <source>
        <dbReference type="Proteomes" id="UP001500101"/>
    </source>
</evidence>
<keyword evidence="5" id="KW-0804">Transcription</keyword>
<dbReference type="InterPro" id="IPR013325">
    <property type="entry name" value="RNA_pol_sigma_r2"/>
</dbReference>
<keyword evidence="7" id="KW-1185">Reference proteome</keyword>
<evidence type="ECO:0000256" key="3">
    <source>
        <dbReference type="ARBA" id="ARBA00023082"/>
    </source>
</evidence>
<gene>
    <name evidence="6" type="ORF">GCM10022216_14110</name>
</gene>
<dbReference type="EMBL" id="BAAAZI010000006">
    <property type="protein sequence ID" value="GAA4137776.1"/>
    <property type="molecule type" value="Genomic_DNA"/>
</dbReference>
<evidence type="ECO:0000313" key="6">
    <source>
        <dbReference type="EMBL" id="GAA4137776.1"/>
    </source>
</evidence>
<dbReference type="NCBIfam" id="TIGR02937">
    <property type="entry name" value="sigma70-ECF"/>
    <property type="match status" value="1"/>
</dbReference>
<comment type="caution">
    <text evidence="6">The sequence shown here is derived from an EMBL/GenBank/DDBJ whole genome shotgun (WGS) entry which is preliminary data.</text>
</comment>